<evidence type="ECO:0000313" key="2">
    <source>
        <dbReference type="EMBL" id="EEG76843.1"/>
    </source>
</evidence>
<proteinExistence type="predicted"/>
<dbReference type="AlphaFoldDB" id="C0GII2"/>
<dbReference type="RefSeq" id="WP_008517541.1">
    <property type="nucleotide sequence ID" value="NZ_ACJM01000012.1"/>
</dbReference>
<comment type="caution">
    <text evidence="2">The sequence shown here is derived from an EMBL/GenBank/DDBJ whole genome shotgun (WGS) entry which is preliminary data.</text>
</comment>
<gene>
    <name evidence="2" type="ORF">DealDRAFT_2291</name>
</gene>
<dbReference type="eggNOG" id="COG1478">
    <property type="taxonomic scope" value="Bacteria"/>
</dbReference>
<dbReference type="SUPFAM" id="SSF144010">
    <property type="entry name" value="CofE-like"/>
    <property type="match status" value="1"/>
</dbReference>
<organism evidence="2 3">
    <name type="scientific">Dethiobacter alkaliphilus AHT 1</name>
    <dbReference type="NCBI Taxonomy" id="555088"/>
    <lineage>
        <taxon>Bacteria</taxon>
        <taxon>Bacillati</taxon>
        <taxon>Bacillota</taxon>
        <taxon>Dethiobacteria</taxon>
        <taxon>Dethiobacterales</taxon>
        <taxon>Dethiobacteraceae</taxon>
        <taxon>Dethiobacter</taxon>
    </lineage>
</organism>
<keyword evidence="3" id="KW-1185">Reference proteome</keyword>
<name>C0GII2_DETAL</name>
<reference evidence="2 3" key="1">
    <citation type="submission" date="2009-02" db="EMBL/GenBank/DDBJ databases">
        <title>Sequencing of the draft genome and assembly of Dethiobacter alkaliphilus AHT 1.</title>
        <authorList>
            <consortium name="US DOE Joint Genome Institute (JGI-PGF)"/>
            <person name="Lucas S."/>
            <person name="Copeland A."/>
            <person name="Lapidus A."/>
            <person name="Glavina del Rio T."/>
            <person name="Dalin E."/>
            <person name="Tice H."/>
            <person name="Bruce D."/>
            <person name="Goodwin L."/>
            <person name="Pitluck S."/>
            <person name="Larimer F."/>
            <person name="Land M.L."/>
            <person name="Hauser L."/>
            <person name="Muyzer G."/>
        </authorList>
    </citation>
    <scope>NUCLEOTIDE SEQUENCE [LARGE SCALE GENOMIC DNA]</scope>
    <source>
        <strain evidence="2 3">AHT 1</strain>
    </source>
</reference>
<protein>
    <submittedName>
        <fullName evidence="2">Asparagine synthase (Glutamine-hydrolyzing)</fullName>
    </submittedName>
</protein>
<feature type="domain" description="Coenzyme F420:L-glutamate ligase-like" evidence="1">
    <location>
        <begin position="32"/>
        <end position="183"/>
    </location>
</feature>
<evidence type="ECO:0000313" key="3">
    <source>
        <dbReference type="Proteomes" id="UP000006443"/>
    </source>
</evidence>
<evidence type="ECO:0000259" key="1">
    <source>
        <dbReference type="Pfam" id="PF01996"/>
    </source>
</evidence>
<dbReference type="InterPro" id="IPR002847">
    <property type="entry name" value="F420-0_gamma-glut_ligase-dom"/>
</dbReference>
<dbReference type="EMBL" id="ACJM01000012">
    <property type="protein sequence ID" value="EEG76843.1"/>
    <property type="molecule type" value="Genomic_DNA"/>
</dbReference>
<dbReference type="OrthoDB" id="9763290at2"/>
<accession>C0GII2</accession>
<dbReference type="STRING" id="555088.DealDRAFT_2291"/>
<dbReference type="Proteomes" id="UP000006443">
    <property type="component" value="Unassembled WGS sequence"/>
</dbReference>
<dbReference type="Pfam" id="PF01996">
    <property type="entry name" value="F420_ligase"/>
    <property type="match status" value="1"/>
</dbReference>
<sequence length="238" mass="26792">MSKAEAVAQLKPNAGRELTREVDGQVFLRYPIRTHFVEVGEDYFELVEKYVLPYYQDGDILSISEKIITLCQGNVLYKSSVKIGLLAKILAKFVMKTPRGERPGNLLKMQTTIDLCGPWKVLFAAFLSAIGKLFGKRGIFYSYLGNNINAIDGFNDVSWEYYGDKGLLGPIDPDKVCQDIREKYNIDCMIVDANNIGVEVMGVSNDIPYDKQFLAELIMDNPAGQGTEQTPFILIRKR</sequence>